<dbReference type="InterPro" id="IPR005754">
    <property type="entry name" value="Sortase"/>
</dbReference>
<dbReference type="EMBL" id="LYXE01000073">
    <property type="protein sequence ID" value="PDV99378.1"/>
    <property type="molecule type" value="Genomic_DNA"/>
</dbReference>
<evidence type="ECO:0008006" key="5">
    <source>
        <dbReference type="Google" id="ProtNLM"/>
    </source>
</evidence>
<evidence type="ECO:0000313" key="3">
    <source>
        <dbReference type="EMBL" id="PDV99378.1"/>
    </source>
</evidence>
<dbReference type="GO" id="GO:0016787">
    <property type="term" value="F:hydrolase activity"/>
    <property type="evidence" value="ECO:0007669"/>
    <property type="project" value="UniProtKB-KW"/>
</dbReference>
<keyword evidence="4" id="KW-1185">Reference proteome</keyword>
<feature type="region of interest" description="Disordered" evidence="2">
    <location>
        <begin position="1"/>
        <end position="47"/>
    </location>
</feature>
<evidence type="ECO:0000313" key="4">
    <source>
        <dbReference type="Proteomes" id="UP000220922"/>
    </source>
</evidence>
<dbReference type="InterPro" id="IPR023365">
    <property type="entry name" value="Sortase_dom-sf"/>
</dbReference>
<dbReference type="InterPro" id="IPR042001">
    <property type="entry name" value="Sortase_F"/>
</dbReference>
<dbReference type="Pfam" id="PF04203">
    <property type="entry name" value="Sortase"/>
    <property type="match status" value="1"/>
</dbReference>
<feature type="compositionally biased region" description="Low complexity" evidence="2">
    <location>
        <begin position="1"/>
        <end position="31"/>
    </location>
</feature>
<dbReference type="Proteomes" id="UP000220922">
    <property type="component" value="Unassembled WGS sequence"/>
</dbReference>
<protein>
    <recommendedName>
        <fullName evidence="5">Sortase</fullName>
    </recommendedName>
</protein>
<keyword evidence="1" id="KW-0378">Hydrolase</keyword>
<proteinExistence type="predicted"/>
<sequence length="223" mass="23804">MRDATTATASTPTTAAMRDATTATATASTPTRGVTPSPSPAPLPSISASSIAVNDQPLLAVPTATPPPVIAGLLSKERPVRLVIASLGLDEAIVAAGLDAQRYPIVPPHNVAWYNLSAHPGQGDNIVLWGHVLRFRNAPSIPAPFARIHELHPGAEIELYTENGQRATYRVTYQIQVTPDQIEYMLPKGRERLTMISCIGDLVLDQGEVDMSHRLITIAEPAP</sequence>
<name>A0A2H3KVL4_9CHLR</name>
<evidence type="ECO:0000256" key="2">
    <source>
        <dbReference type="SAM" id="MobiDB-lite"/>
    </source>
</evidence>
<gene>
    <name evidence="3" type="ORF">A9Q02_22150</name>
</gene>
<organism evidence="3 4">
    <name type="scientific">Candidatus Chloroploca asiatica</name>
    <dbReference type="NCBI Taxonomy" id="1506545"/>
    <lineage>
        <taxon>Bacteria</taxon>
        <taxon>Bacillati</taxon>
        <taxon>Chloroflexota</taxon>
        <taxon>Chloroflexia</taxon>
        <taxon>Chloroflexales</taxon>
        <taxon>Chloroflexineae</taxon>
        <taxon>Oscillochloridaceae</taxon>
        <taxon>Candidatus Chloroploca</taxon>
    </lineage>
</organism>
<reference evidence="3 4" key="1">
    <citation type="submission" date="2016-05" db="EMBL/GenBank/DDBJ databases">
        <authorList>
            <person name="Lavstsen T."/>
            <person name="Jespersen J.S."/>
        </authorList>
    </citation>
    <scope>NUCLEOTIDE SEQUENCE [LARGE SCALE GENOMIC DNA]</scope>
    <source>
        <strain evidence="3 4">B7-9</strain>
    </source>
</reference>
<comment type="caution">
    <text evidence="3">The sequence shown here is derived from an EMBL/GenBank/DDBJ whole genome shotgun (WGS) entry which is preliminary data.</text>
</comment>
<dbReference type="CDD" id="cd05829">
    <property type="entry name" value="Sortase_F"/>
    <property type="match status" value="1"/>
</dbReference>
<accession>A0A2H3KVL4</accession>
<dbReference type="SUPFAM" id="SSF63817">
    <property type="entry name" value="Sortase"/>
    <property type="match status" value="1"/>
</dbReference>
<dbReference type="AlphaFoldDB" id="A0A2H3KVL4"/>
<dbReference type="Gene3D" id="2.40.260.10">
    <property type="entry name" value="Sortase"/>
    <property type="match status" value="1"/>
</dbReference>
<evidence type="ECO:0000256" key="1">
    <source>
        <dbReference type="ARBA" id="ARBA00022801"/>
    </source>
</evidence>